<organism evidence="6 7">
    <name type="scientific">Cucurbita argyrosperma subsp. sororia</name>
    <dbReference type="NCBI Taxonomy" id="37648"/>
    <lineage>
        <taxon>Eukaryota</taxon>
        <taxon>Viridiplantae</taxon>
        <taxon>Streptophyta</taxon>
        <taxon>Embryophyta</taxon>
        <taxon>Tracheophyta</taxon>
        <taxon>Spermatophyta</taxon>
        <taxon>Magnoliopsida</taxon>
        <taxon>eudicotyledons</taxon>
        <taxon>Gunneridae</taxon>
        <taxon>Pentapetalae</taxon>
        <taxon>rosids</taxon>
        <taxon>fabids</taxon>
        <taxon>Cucurbitales</taxon>
        <taxon>Cucurbitaceae</taxon>
        <taxon>Cucurbiteae</taxon>
        <taxon>Cucurbita</taxon>
    </lineage>
</organism>
<evidence type="ECO:0000256" key="4">
    <source>
        <dbReference type="SAM" id="MobiDB-lite"/>
    </source>
</evidence>
<feature type="compositionally biased region" description="Basic and acidic residues" evidence="4">
    <location>
        <begin position="816"/>
        <end position="825"/>
    </location>
</feature>
<proteinExistence type="predicted"/>
<dbReference type="InterPro" id="IPR011124">
    <property type="entry name" value="Znf_CW"/>
</dbReference>
<name>A0AAV6N813_9ROSI</name>
<keyword evidence="3" id="KW-0862">Zinc</keyword>
<feature type="compositionally biased region" description="Polar residues" evidence="4">
    <location>
        <begin position="1088"/>
        <end position="1099"/>
    </location>
</feature>
<accession>A0AAV6N813</accession>
<feature type="region of interest" description="Disordered" evidence="4">
    <location>
        <begin position="695"/>
        <end position="744"/>
    </location>
</feature>
<feature type="compositionally biased region" description="Basic and acidic residues" evidence="4">
    <location>
        <begin position="499"/>
        <end position="516"/>
    </location>
</feature>
<evidence type="ECO:0000313" key="6">
    <source>
        <dbReference type="EMBL" id="KAG6593958.1"/>
    </source>
</evidence>
<feature type="compositionally biased region" description="Polar residues" evidence="4">
    <location>
        <begin position="645"/>
        <end position="657"/>
    </location>
</feature>
<dbReference type="GO" id="GO:0008270">
    <property type="term" value="F:zinc ion binding"/>
    <property type="evidence" value="ECO:0007669"/>
    <property type="project" value="UniProtKB-KW"/>
</dbReference>
<keyword evidence="1" id="KW-0479">Metal-binding</keyword>
<protein>
    <recommendedName>
        <fullName evidence="5">CW-type domain-containing protein</fullName>
    </recommendedName>
</protein>
<feature type="region of interest" description="Disordered" evidence="4">
    <location>
        <begin position="816"/>
        <end position="849"/>
    </location>
</feature>
<gene>
    <name evidence="6" type="ORF">SDJN03_13434</name>
</gene>
<evidence type="ECO:0000313" key="7">
    <source>
        <dbReference type="Proteomes" id="UP000685013"/>
    </source>
</evidence>
<keyword evidence="2" id="KW-0863">Zinc-finger</keyword>
<dbReference type="InterPro" id="IPR055300">
    <property type="entry name" value="CWZF3/5/7"/>
</dbReference>
<feature type="region of interest" description="Disordered" evidence="4">
    <location>
        <begin position="1032"/>
        <end position="1065"/>
    </location>
</feature>
<dbReference type="PANTHER" id="PTHR46524:SF12">
    <property type="entry name" value="CW-TYPE DOMAIN-CONTAINING PROTEIN"/>
    <property type="match status" value="1"/>
</dbReference>
<feature type="region of interest" description="Disordered" evidence="4">
    <location>
        <begin position="1077"/>
        <end position="1128"/>
    </location>
</feature>
<dbReference type="Pfam" id="PF07496">
    <property type="entry name" value="zf-CW"/>
    <property type="match status" value="1"/>
</dbReference>
<feature type="region of interest" description="Disordered" evidence="4">
    <location>
        <begin position="499"/>
        <end position="538"/>
    </location>
</feature>
<feature type="compositionally biased region" description="Basic and acidic residues" evidence="4">
    <location>
        <begin position="1104"/>
        <end position="1121"/>
    </location>
</feature>
<sequence>MDIYKSDISYPIHPRNEQASLNSKAIVNRGRQKITRTASTVRSPFDDRPVQEKPISIPLLRRTMIVGTRVFGSHLMVGSMEPMMMMKDSIGMEDGEASCYYKESGRDVDPDITLSYIDEKIERFLGHFQKDFERGVSAENLGSKFGGYGSFLPTYEHRPSILPHQSNQQRECKAAPSPDNVLLKGSSQNPKVPPPGRPEAVVCNTIPPHNARETSGSISGRVDSCLPATKVTNSCPSKDDASISLGCPMDKRSLKLRIKVGSNSTGLKNVAIYSGLGLDDSPPSSEKTSDVNEGMLPISQCPRDESLTKIIEEMTAFPVPDGALISPLHESLLGLSRKEKPLQETKYVLFPKDKKDGLAKLADETDSTLVENKKKEVRHIERHVSYKNKVCASLGKETTTLVNGKLENEAFESKSFVSNKLPFELVSEGMMPSAYLDPQKKKLSCKTTLHKAETDTDKGSIKKEKSEIVGKKKLEVPQTASRKTAGSVEKGFEFRSKASKIRKDTDADTPESENRRHSNQKAGAINRGSFNSSGLDGNRKSKGVIYRASGDLRKVKRSDDSENKTSKSLMVVEPEVVAPVDEWVCCDSCQKWRLLPFGKKPKLPEKWLCSMLNWLPGMNRCDISEEETTEKLYALYQLPLPGSGDVSQKHANGLTSRDTSKQGKRKDTLKEIQNPVSRNDQSHVKSSLKNQQLELRKNKSLNGFSNPPDQLRNSRDHSSSDLHNLVEGKNRGQLKEKSIDRGGEVMLKHSNVGLKMHNKLNVDNEMKISSKKRGETAGISSVDQVNDKSACTNKRKLKDCQDVQKSHNSSLHELVPSKEETCERLNKKKKSNVSNGFAGGTEEISKDKEPKMPNKMITYRQTSVGTELPKRNLGVRQVSVAANSTSSNVSQPHLTKAKFSVKVSPVVSVSSSPIKTSSLDRPRFCNNHIGDSVEPSHKKRKNEFCTENKVLLPASNEKDKSISSDVELDKLKASDGMSKRPKKSTTYVPEVDSYHDAACPNGTGEIEGSIPQKHGIKLTKKETIHVGAEGLKSPRNLKGYEDQRSNRGVGLHMKRSRDSEAGIKGVLRTVERGECKEEPSCLGGDSLRVSSRAGNSHQLSADAPKSDDAVESKALKERTKSSDQTASNTLKEAKKLKDKADNLKGAGFVFESNELYFQSALKYLHGAFLLETPNNATDKHGDMTHMQFYGIAAELCEICALEFQGRREMVAAALAFKCIEVAYLRIVYHKHSSVNGDRLEMQSLFRTIVQGESPSSSASDVDNFSNQGVIDKITSDRVGGSHIWNFGNCTSFARVLDFARNMNSAMEASAKSQSAFVAAASSCATERKHVDYVASVKKVIDFSFQDVGELVELVRVAMQTVTQSSFCGGRD</sequence>
<evidence type="ECO:0000259" key="5">
    <source>
        <dbReference type="PROSITE" id="PS51050"/>
    </source>
</evidence>
<dbReference type="InterPro" id="IPR056406">
    <property type="entry name" value="THD_CWZF3/5/7"/>
</dbReference>
<feature type="compositionally biased region" description="Basic and acidic residues" evidence="4">
    <location>
        <begin position="658"/>
        <end position="667"/>
    </location>
</feature>
<comment type="caution">
    <text evidence="6">The sequence shown here is derived from an EMBL/GenBank/DDBJ whole genome shotgun (WGS) entry which is preliminary data.</text>
</comment>
<dbReference type="PANTHER" id="PTHR46524">
    <property type="entry name" value="CW-TYPE ZINC FINGER"/>
    <property type="match status" value="1"/>
</dbReference>
<feature type="non-terminal residue" evidence="6">
    <location>
        <position position="1"/>
    </location>
</feature>
<dbReference type="Pfam" id="PF24756">
    <property type="entry name" value="THD_CWZF3-5-7"/>
    <property type="match status" value="1"/>
</dbReference>
<reference evidence="6 7" key="1">
    <citation type="journal article" date="2021" name="Hortic Res">
        <title>The domestication of Cucurbita argyrosperma as revealed by the genome of its wild relative.</title>
        <authorList>
            <person name="Barrera-Redondo J."/>
            <person name="Sanchez-de la Vega G."/>
            <person name="Aguirre-Liguori J.A."/>
            <person name="Castellanos-Morales G."/>
            <person name="Gutierrez-Guerrero Y.T."/>
            <person name="Aguirre-Dugua X."/>
            <person name="Aguirre-Planter E."/>
            <person name="Tenaillon M.I."/>
            <person name="Lira-Saade R."/>
            <person name="Eguiarte L.E."/>
        </authorList>
    </citation>
    <scope>NUCLEOTIDE SEQUENCE [LARGE SCALE GENOMIC DNA]</scope>
    <source>
        <strain evidence="6">JBR-2021</strain>
    </source>
</reference>
<feature type="compositionally biased region" description="Basic and acidic residues" evidence="4">
    <location>
        <begin position="712"/>
        <end position="744"/>
    </location>
</feature>
<feature type="region of interest" description="Disordered" evidence="4">
    <location>
        <begin position="644"/>
        <end position="667"/>
    </location>
</feature>
<dbReference type="Proteomes" id="UP000685013">
    <property type="component" value="Chromosome 8"/>
</dbReference>
<dbReference type="EMBL" id="JAGKQH010000008">
    <property type="protein sequence ID" value="KAG6593958.1"/>
    <property type="molecule type" value="Genomic_DNA"/>
</dbReference>
<evidence type="ECO:0000256" key="1">
    <source>
        <dbReference type="ARBA" id="ARBA00022723"/>
    </source>
</evidence>
<keyword evidence="7" id="KW-1185">Reference proteome</keyword>
<evidence type="ECO:0000256" key="2">
    <source>
        <dbReference type="ARBA" id="ARBA00022771"/>
    </source>
</evidence>
<dbReference type="PROSITE" id="PS51050">
    <property type="entry name" value="ZF_CW"/>
    <property type="match status" value="1"/>
</dbReference>
<evidence type="ECO:0000256" key="3">
    <source>
        <dbReference type="ARBA" id="ARBA00022833"/>
    </source>
</evidence>
<feature type="domain" description="CW-type" evidence="5">
    <location>
        <begin position="577"/>
        <end position="629"/>
    </location>
</feature>